<dbReference type="GO" id="GO:0048513">
    <property type="term" value="P:animal organ development"/>
    <property type="evidence" value="ECO:0007669"/>
    <property type="project" value="TreeGrafter"/>
</dbReference>
<feature type="region of interest" description="Disordered" evidence="1">
    <location>
        <begin position="533"/>
        <end position="565"/>
    </location>
</feature>
<feature type="region of interest" description="Disordered" evidence="1">
    <location>
        <begin position="403"/>
        <end position="475"/>
    </location>
</feature>
<feature type="compositionally biased region" description="Basic and acidic residues" evidence="1">
    <location>
        <begin position="733"/>
        <end position="746"/>
    </location>
</feature>
<feature type="compositionally biased region" description="Basic and acidic residues" evidence="1">
    <location>
        <begin position="73"/>
        <end position="84"/>
    </location>
</feature>
<gene>
    <name evidence="3" type="primary">LOC111104421</name>
</gene>
<dbReference type="Proteomes" id="UP000694844">
    <property type="component" value="Chromosome 7"/>
</dbReference>
<dbReference type="Pfam" id="PF15279">
    <property type="entry name" value="SOBP"/>
    <property type="match status" value="1"/>
</dbReference>
<dbReference type="PANTHER" id="PTHR23186">
    <property type="entry name" value="RETINOIC ACID-INDUCED PROTEIN 2"/>
    <property type="match status" value="1"/>
</dbReference>
<dbReference type="GeneID" id="111104421"/>
<dbReference type="KEGG" id="cvn:111104421"/>
<proteinExistence type="predicted"/>
<feature type="region of interest" description="Disordered" evidence="1">
    <location>
        <begin position="73"/>
        <end position="110"/>
    </location>
</feature>
<name>A0A8B8ARH8_CRAVI</name>
<dbReference type="OrthoDB" id="6250723at2759"/>
<dbReference type="InterPro" id="IPR026092">
    <property type="entry name" value="RAI2/SOBP"/>
</dbReference>
<protein>
    <submittedName>
        <fullName evidence="3">Sine oculis-binding protein homolog isoform X1</fullName>
    </submittedName>
</protein>
<feature type="region of interest" description="Disordered" evidence="1">
    <location>
        <begin position="266"/>
        <end position="355"/>
    </location>
</feature>
<keyword evidence="2" id="KW-1185">Reference proteome</keyword>
<evidence type="ECO:0000256" key="1">
    <source>
        <dbReference type="SAM" id="MobiDB-lite"/>
    </source>
</evidence>
<feature type="compositionally biased region" description="Basic and acidic residues" evidence="1">
    <location>
        <begin position="330"/>
        <end position="339"/>
    </location>
</feature>
<feature type="compositionally biased region" description="Low complexity" evidence="1">
    <location>
        <begin position="443"/>
        <end position="459"/>
    </location>
</feature>
<feature type="compositionally biased region" description="Basic and acidic residues" evidence="1">
    <location>
        <begin position="533"/>
        <end position="564"/>
    </location>
</feature>
<feature type="region of interest" description="Disordered" evidence="1">
    <location>
        <begin position="1"/>
        <end position="38"/>
    </location>
</feature>
<feature type="compositionally biased region" description="Polar residues" evidence="1">
    <location>
        <begin position="407"/>
        <end position="417"/>
    </location>
</feature>
<dbReference type="RefSeq" id="XP_022294062.1">
    <property type="nucleotide sequence ID" value="XM_022438354.1"/>
</dbReference>
<feature type="region of interest" description="Disordered" evidence="1">
    <location>
        <begin position="633"/>
        <end position="684"/>
    </location>
</feature>
<feature type="compositionally biased region" description="Basic and acidic residues" evidence="1">
    <location>
        <begin position="27"/>
        <end position="37"/>
    </location>
</feature>
<feature type="region of interest" description="Disordered" evidence="1">
    <location>
        <begin position="602"/>
        <end position="621"/>
    </location>
</feature>
<reference evidence="3" key="1">
    <citation type="submission" date="2025-08" db="UniProtKB">
        <authorList>
            <consortium name="RefSeq"/>
        </authorList>
    </citation>
    <scope>IDENTIFICATION</scope>
    <source>
        <tissue evidence="3">Whole sample</tissue>
    </source>
</reference>
<feature type="compositionally biased region" description="Low complexity" evidence="1">
    <location>
        <begin position="86"/>
        <end position="96"/>
    </location>
</feature>
<organism evidence="2 3">
    <name type="scientific">Crassostrea virginica</name>
    <name type="common">Eastern oyster</name>
    <dbReference type="NCBI Taxonomy" id="6565"/>
    <lineage>
        <taxon>Eukaryota</taxon>
        <taxon>Metazoa</taxon>
        <taxon>Spiralia</taxon>
        <taxon>Lophotrochozoa</taxon>
        <taxon>Mollusca</taxon>
        <taxon>Bivalvia</taxon>
        <taxon>Autobranchia</taxon>
        <taxon>Pteriomorphia</taxon>
        <taxon>Ostreida</taxon>
        <taxon>Ostreoidea</taxon>
        <taxon>Ostreidae</taxon>
        <taxon>Crassostrea</taxon>
    </lineage>
</organism>
<feature type="compositionally biased region" description="Basic and acidic residues" evidence="1">
    <location>
        <begin position="654"/>
        <end position="673"/>
    </location>
</feature>
<feature type="compositionally biased region" description="Basic and acidic residues" evidence="1">
    <location>
        <begin position="277"/>
        <end position="307"/>
    </location>
</feature>
<feature type="compositionally biased region" description="Low complexity" evidence="1">
    <location>
        <begin position="340"/>
        <end position="354"/>
    </location>
</feature>
<evidence type="ECO:0000313" key="3">
    <source>
        <dbReference type="RefSeq" id="XP_022294062.1"/>
    </source>
</evidence>
<dbReference type="PANTHER" id="PTHR23186:SF4">
    <property type="entry name" value="GH22790P"/>
    <property type="match status" value="1"/>
</dbReference>
<dbReference type="AlphaFoldDB" id="A0A8B8ARH8"/>
<sequence length="763" mass="84690">MEDPKDGRLSSSEETSDDREDVVPSAEEPRSEMKDYAESTMNELLGLYGFEKFDSTETEHLNVDRFTKADDRLSPVDDASRDDVSIDSCDSSSGRSDLSKYNRSRSNSETNLAAQHRNLVTALTKKHGLTGAPEGTIPSGSIVCAWCQKLGVKLFTLKTSTSTKAFCSELCFDQCRRASFKKNKICDWCKHVRHTVNYVDFQDGETQLQFCSSKCLNQYKMNIFCKETQEHLQQISPTTDAKSSDNEASSDQQILITPDLWLSNAKQSASRIRKKDTRSSDRGEDSIEKGESKSDRGRRRSPSDASDKLPVTNRSILERMHSRDKNKRSSQRDSFHERSVPSSKSPDSSQPAQSLGIPFVPPHMWAPAFGMGIPPMGAVPPWFYPGFMPPGFMPPNMPMEGFPSALPSRTETSSAANNKRFALSPSYESESSKTVNEERAHGRTSSRPMSSTRSNTPRSCTPRNASVSTPTPPNLGGLPNGVGMMGQNGMSPAAYGGFPPLTMLLPVPVPLPLPIPIPLPLPITMEKLMEVYHKKKEDSSRTKIKTEPTDEHEKQDYSRFKGDVNENETFSRDMLSCASCSSDRSESVNSCVSPMSDVRYSSQSDLLKRPYSPNTDGSLDLSKRARLDDSFSDHSCDGAIDLSNPSYSRNKVYKGKENKDQIEVESASSHRSESSNANGDSGLKIPKIHIISPRHEPPLSQQLPLPPVDPKYASRRGLILDAPCVPKKPRSPSPDRRSYARSVPKDVMDAARRRCMRARIKTK</sequence>
<evidence type="ECO:0000313" key="2">
    <source>
        <dbReference type="Proteomes" id="UP000694844"/>
    </source>
</evidence>
<feature type="region of interest" description="Disordered" evidence="1">
    <location>
        <begin position="717"/>
        <end position="746"/>
    </location>
</feature>
<accession>A0A8B8ARH8</accession>
<dbReference type="GO" id="GO:0005634">
    <property type="term" value="C:nucleus"/>
    <property type="evidence" value="ECO:0007669"/>
    <property type="project" value="TreeGrafter"/>
</dbReference>